<dbReference type="AlphaFoldDB" id="A0AAN7ZEX7"/>
<evidence type="ECO:0000313" key="4">
    <source>
        <dbReference type="EMBL" id="KAK5643670.1"/>
    </source>
</evidence>
<protein>
    <submittedName>
        <fullName evidence="4">Uncharacterized protein</fullName>
    </submittedName>
</protein>
<keyword evidence="5" id="KW-1185">Reference proteome</keyword>
<dbReference type="Proteomes" id="UP001329430">
    <property type="component" value="Chromosome 5"/>
</dbReference>
<gene>
    <name evidence="4" type="ORF">RI129_007515</name>
</gene>
<name>A0AAN7ZEX7_9COLE</name>
<keyword evidence="2" id="KW-0472">Membrane</keyword>
<feature type="region of interest" description="Disordered" evidence="1">
    <location>
        <begin position="70"/>
        <end position="91"/>
    </location>
</feature>
<feature type="transmembrane region" description="Helical" evidence="2">
    <location>
        <begin position="100"/>
        <end position="122"/>
    </location>
</feature>
<sequence length="212" mass="23808">MYGLFFVTVLIQRVFAQDISAITDIKTLSELPLEKLLLLKNNFNMENMKSDEEISTKLDVEVTPNGPEALPLQSKPIVHNRGGHGHDDYGEKDKKDTSTIFQFSVTALSFVAFGGYLLCLIVQAIRAKNAATTTTTTMAPGGNFATLLRPGRPFGQQLPSRIPRPGFDRYKRQAQPSIDSDNMYEALLILAEGYSKYHTVDYKLFNQTRNIW</sequence>
<organism evidence="4 5">
    <name type="scientific">Pyrocoelia pectoralis</name>
    <dbReference type="NCBI Taxonomy" id="417401"/>
    <lineage>
        <taxon>Eukaryota</taxon>
        <taxon>Metazoa</taxon>
        <taxon>Ecdysozoa</taxon>
        <taxon>Arthropoda</taxon>
        <taxon>Hexapoda</taxon>
        <taxon>Insecta</taxon>
        <taxon>Pterygota</taxon>
        <taxon>Neoptera</taxon>
        <taxon>Endopterygota</taxon>
        <taxon>Coleoptera</taxon>
        <taxon>Polyphaga</taxon>
        <taxon>Elateriformia</taxon>
        <taxon>Elateroidea</taxon>
        <taxon>Lampyridae</taxon>
        <taxon>Lampyrinae</taxon>
        <taxon>Pyrocoelia</taxon>
    </lineage>
</organism>
<comment type="caution">
    <text evidence="4">The sequence shown here is derived from an EMBL/GenBank/DDBJ whole genome shotgun (WGS) entry which is preliminary data.</text>
</comment>
<feature type="signal peptide" evidence="3">
    <location>
        <begin position="1"/>
        <end position="16"/>
    </location>
</feature>
<evidence type="ECO:0000256" key="1">
    <source>
        <dbReference type="SAM" id="MobiDB-lite"/>
    </source>
</evidence>
<reference evidence="4 5" key="1">
    <citation type="journal article" date="2024" name="Insects">
        <title>An Improved Chromosome-Level Genome Assembly of the Firefly Pyrocoelia pectoralis.</title>
        <authorList>
            <person name="Fu X."/>
            <person name="Meyer-Rochow V.B."/>
            <person name="Ballantyne L."/>
            <person name="Zhu X."/>
        </authorList>
    </citation>
    <scope>NUCLEOTIDE SEQUENCE [LARGE SCALE GENOMIC DNA]</scope>
    <source>
        <strain evidence="4">XCY_ONT2</strain>
    </source>
</reference>
<keyword evidence="2" id="KW-0812">Transmembrane</keyword>
<evidence type="ECO:0000256" key="3">
    <source>
        <dbReference type="SAM" id="SignalP"/>
    </source>
</evidence>
<feature type="chain" id="PRO_5042897184" evidence="3">
    <location>
        <begin position="17"/>
        <end position="212"/>
    </location>
</feature>
<keyword evidence="3" id="KW-0732">Signal</keyword>
<accession>A0AAN7ZEX7</accession>
<evidence type="ECO:0000256" key="2">
    <source>
        <dbReference type="SAM" id="Phobius"/>
    </source>
</evidence>
<keyword evidence="2" id="KW-1133">Transmembrane helix</keyword>
<evidence type="ECO:0000313" key="5">
    <source>
        <dbReference type="Proteomes" id="UP001329430"/>
    </source>
</evidence>
<proteinExistence type="predicted"/>
<dbReference type="EMBL" id="JAVRBK010000005">
    <property type="protein sequence ID" value="KAK5643670.1"/>
    <property type="molecule type" value="Genomic_DNA"/>
</dbReference>